<dbReference type="STRING" id="768671.ThimaDRAFT_0222"/>
<feature type="transmembrane region" description="Helical" evidence="9">
    <location>
        <begin position="199"/>
        <end position="218"/>
    </location>
</feature>
<keyword evidence="13" id="KW-1185">Reference proteome</keyword>
<name>F9U5M1_9GAMM</name>
<dbReference type="InterPro" id="IPR003148">
    <property type="entry name" value="RCK_N"/>
</dbReference>
<feature type="transmembrane region" description="Helical" evidence="9">
    <location>
        <begin position="335"/>
        <end position="354"/>
    </location>
</feature>
<evidence type="ECO:0000256" key="2">
    <source>
        <dbReference type="ARBA" id="ARBA00005551"/>
    </source>
</evidence>
<evidence type="ECO:0000313" key="13">
    <source>
        <dbReference type="Proteomes" id="UP000005459"/>
    </source>
</evidence>
<feature type="transmembrane region" description="Helical" evidence="9">
    <location>
        <begin position="76"/>
        <end position="102"/>
    </location>
</feature>
<dbReference type="GO" id="GO:0016020">
    <property type="term" value="C:membrane"/>
    <property type="evidence" value="ECO:0007669"/>
    <property type="project" value="UniProtKB-SubCell"/>
</dbReference>
<dbReference type="GO" id="GO:0006813">
    <property type="term" value="P:potassium ion transport"/>
    <property type="evidence" value="ECO:0007669"/>
    <property type="project" value="InterPro"/>
</dbReference>
<evidence type="ECO:0000256" key="5">
    <source>
        <dbReference type="ARBA" id="ARBA00022692"/>
    </source>
</evidence>
<comment type="subcellular location">
    <subcellularLocation>
        <location evidence="1">Membrane</location>
        <topology evidence="1">Multi-pass membrane protein</topology>
    </subcellularLocation>
</comment>
<evidence type="ECO:0000256" key="8">
    <source>
        <dbReference type="ARBA" id="ARBA00023136"/>
    </source>
</evidence>
<comment type="similarity">
    <text evidence="2">Belongs to the monovalent cation:proton antiporter 2 (CPA2) transporter (TC 2.A.37) family.</text>
</comment>
<dbReference type="Proteomes" id="UP000005459">
    <property type="component" value="Unassembled WGS sequence"/>
</dbReference>
<keyword evidence="8 9" id="KW-0472">Membrane</keyword>
<organism evidence="12 13">
    <name type="scientific">Thiocapsa marina 5811</name>
    <dbReference type="NCBI Taxonomy" id="768671"/>
    <lineage>
        <taxon>Bacteria</taxon>
        <taxon>Pseudomonadati</taxon>
        <taxon>Pseudomonadota</taxon>
        <taxon>Gammaproteobacteria</taxon>
        <taxon>Chromatiales</taxon>
        <taxon>Chromatiaceae</taxon>
        <taxon>Thiocapsa</taxon>
    </lineage>
</organism>
<feature type="transmembrane region" description="Helical" evidence="9">
    <location>
        <begin position="114"/>
        <end position="133"/>
    </location>
</feature>
<dbReference type="eggNOG" id="COG4651">
    <property type="taxonomic scope" value="Bacteria"/>
</dbReference>
<keyword evidence="4" id="KW-0050">Antiport</keyword>
<feature type="transmembrane region" description="Helical" evidence="9">
    <location>
        <begin position="303"/>
        <end position="323"/>
    </location>
</feature>
<evidence type="ECO:0000256" key="6">
    <source>
        <dbReference type="ARBA" id="ARBA00022989"/>
    </source>
</evidence>
<feature type="transmembrane region" description="Helical" evidence="9">
    <location>
        <begin position="46"/>
        <end position="64"/>
    </location>
</feature>
<keyword evidence="7" id="KW-0406">Ion transport</keyword>
<dbReference type="Pfam" id="PF00999">
    <property type="entry name" value="Na_H_Exchanger"/>
    <property type="match status" value="1"/>
</dbReference>
<dbReference type="eggNOG" id="COG1226">
    <property type="taxonomic scope" value="Bacteria"/>
</dbReference>
<evidence type="ECO:0000256" key="1">
    <source>
        <dbReference type="ARBA" id="ARBA00004141"/>
    </source>
</evidence>
<sequence>MIDTISWLAIAFGAGLAARQMGLPPLVGYLVAGFGLHAFGAESTPMVNTLSDLGVTLLLFTIGLKLKLKSLAEPQVWGVAAIHMIAFVGLVVPVLLSLGALGLPHLDAVGHREAIVLAFALSFSSTVFAVKVLEEKGEMGSLYGTIAIGILIVQDLAAVLFLAFSMGKVPTLWSLLLLAFIPLRGVIGRVLERAGHGELLLLFGITFGLGGAQLFELLHIKGDLGALLLGVLIAPHAKSGELAKTLLGLKDLFLVGFFLSIGLTAAPSMDMAPVVMVLLLVLIAKGFLFEQLLLAFRLRARTALLGSLSLASYSEFGLIVAAIAEESGWLSSDWLAIIAITVGLSLVIASWLNARSHDLYELFSDRLRRQERRVRLQVEREIDPADANAMIIGMGRVGTGAYDTLTMDKGLKPVGIDADPDAVAKHAAKGRNVVQGSATDADFWHRLHLDDGHIKLVLLAMPQVSENVFAAEHLIKEGFAGTIGAIAKFPDDEAILRAAGVSQVFNLYAEAGAGFAQHVCTGRGREVEERISRMPGVDDAR</sequence>
<dbReference type="Pfam" id="PF02254">
    <property type="entry name" value="TrkA_N"/>
    <property type="match status" value="1"/>
</dbReference>
<feature type="transmembrane region" description="Helical" evidence="9">
    <location>
        <begin position="275"/>
        <end position="296"/>
    </location>
</feature>
<dbReference type="RefSeq" id="WP_007191100.1">
    <property type="nucleotide sequence ID" value="NZ_AFWV01000001.1"/>
</dbReference>
<dbReference type="Gene3D" id="3.40.50.720">
    <property type="entry name" value="NAD(P)-binding Rossmann-like Domain"/>
    <property type="match status" value="1"/>
</dbReference>
<feature type="domain" description="RCK N-terminal" evidence="11">
    <location>
        <begin position="390"/>
        <end position="506"/>
    </location>
</feature>
<evidence type="ECO:0000259" key="11">
    <source>
        <dbReference type="Pfam" id="PF02254"/>
    </source>
</evidence>
<dbReference type="AlphaFoldDB" id="F9U5M1"/>
<dbReference type="PANTHER" id="PTHR42751:SF1">
    <property type="entry name" value="CATION_PROTON ANTIPORTER YBAL-RELATED"/>
    <property type="match status" value="1"/>
</dbReference>
<reference evidence="12 13" key="1">
    <citation type="submission" date="2011-06" db="EMBL/GenBank/DDBJ databases">
        <title>The draft genome of Thiocapsa marina 5811.</title>
        <authorList>
            <consortium name="US DOE Joint Genome Institute (JGI-PGF)"/>
            <person name="Lucas S."/>
            <person name="Han J."/>
            <person name="Cheng J.-F."/>
            <person name="Goodwin L."/>
            <person name="Pitluck S."/>
            <person name="Peters L."/>
            <person name="Land M.L."/>
            <person name="Hauser L."/>
            <person name="Vogl K."/>
            <person name="Liu Z."/>
            <person name="Imhoff J."/>
            <person name="Thiel V."/>
            <person name="Frigaard N.-U."/>
            <person name="Bryant D."/>
            <person name="Woyke T.J."/>
        </authorList>
    </citation>
    <scope>NUCLEOTIDE SEQUENCE [LARGE SCALE GENOMIC DNA]</scope>
    <source>
        <strain evidence="12 13">5811</strain>
    </source>
</reference>
<evidence type="ECO:0000259" key="10">
    <source>
        <dbReference type="Pfam" id="PF00999"/>
    </source>
</evidence>
<evidence type="ECO:0000256" key="9">
    <source>
        <dbReference type="SAM" id="Phobius"/>
    </source>
</evidence>
<protein>
    <submittedName>
        <fullName evidence="12">Sodium/hydrogen exchanger</fullName>
    </submittedName>
</protein>
<feature type="domain" description="Cation/H+ exchanger transmembrane" evidence="10">
    <location>
        <begin position="9"/>
        <end position="349"/>
    </location>
</feature>
<dbReference type="InterPro" id="IPR036291">
    <property type="entry name" value="NAD(P)-bd_dom_sf"/>
</dbReference>
<dbReference type="GO" id="GO:0015297">
    <property type="term" value="F:antiporter activity"/>
    <property type="evidence" value="ECO:0007669"/>
    <property type="project" value="UniProtKB-KW"/>
</dbReference>
<keyword evidence="3" id="KW-0813">Transport</keyword>
<feature type="transmembrane region" description="Helical" evidence="9">
    <location>
        <begin position="140"/>
        <end position="164"/>
    </location>
</feature>
<dbReference type="SUPFAM" id="SSF51735">
    <property type="entry name" value="NAD(P)-binding Rossmann-fold domains"/>
    <property type="match status" value="1"/>
</dbReference>
<dbReference type="GO" id="GO:1902600">
    <property type="term" value="P:proton transmembrane transport"/>
    <property type="evidence" value="ECO:0007669"/>
    <property type="project" value="InterPro"/>
</dbReference>
<gene>
    <name evidence="12" type="ORF">ThimaDRAFT_0222</name>
</gene>
<dbReference type="PATRIC" id="fig|768671.3.peg.254"/>
<feature type="transmembrane region" description="Helical" evidence="9">
    <location>
        <begin position="170"/>
        <end position="187"/>
    </location>
</feature>
<dbReference type="InterPro" id="IPR038770">
    <property type="entry name" value="Na+/solute_symporter_sf"/>
</dbReference>
<dbReference type="OrthoDB" id="3418949at2"/>
<evidence type="ECO:0000313" key="12">
    <source>
        <dbReference type="EMBL" id="EGV20444.1"/>
    </source>
</evidence>
<dbReference type="PANTHER" id="PTHR42751">
    <property type="entry name" value="SODIUM/HYDROGEN EXCHANGER FAMILY/TRKA DOMAIN PROTEIN"/>
    <property type="match status" value="1"/>
</dbReference>
<evidence type="ECO:0000256" key="4">
    <source>
        <dbReference type="ARBA" id="ARBA00022449"/>
    </source>
</evidence>
<keyword evidence="6 9" id="KW-1133">Transmembrane helix</keyword>
<dbReference type="InterPro" id="IPR006153">
    <property type="entry name" value="Cation/H_exchanger_TM"/>
</dbReference>
<dbReference type="Gene3D" id="1.20.1530.20">
    <property type="match status" value="1"/>
</dbReference>
<keyword evidence="5 9" id="KW-0812">Transmembrane</keyword>
<evidence type="ECO:0000256" key="3">
    <source>
        <dbReference type="ARBA" id="ARBA00022448"/>
    </source>
</evidence>
<proteinExistence type="inferred from homology"/>
<dbReference type="EMBL" id="AFWV01000001">
    <property type="protein sequence ID" value="EGV20444.1"/>
    <property type="molecule type" value="Genomic_DNA"/>
</dbReference>
<evidence type="ECO:0000256" key="7">
    <source>
        <dbReference type="ARBA" id="ARBA00023065"/>
    </source>
</evidence>
<accession>F9U5M1</accession>